<accession>G8C3P1</accession>
<dbReference type="PATRIC" id="fig|1116213.3.peg.456"/>
<protein>
    <submittedName>
        <fullName evidence="1">Uncharacterized protein</fullName>
    </submittedName>
</protein>
<evidence type="ECO:0000313" key="1">
    <source>
        <dbReference type="EMBL" id="CCE66939.1"/>
    </source>
</evidence>
<dbReference type="EMBL" id="HE613254">
    <property type="protein sequence ID" value="CCE66939.1"/>
    <property type="molecule type" value="Genomic_DNA"/>
</dbReference>
<reference evidence="1" key="2">
    <citation type="submission" date="2011-11" db="EMBL/GenBank/DDBJ databases">
        <authorList>
            <person name="Barker E."/>
        </authorList>
    </citation>
    <scope>NUCLEOTIDE SEQUENCE</scope>
    <source>
        <strain evidence="1">Birmingham 1</strain>
    </source>
</reference>
<proteinExistence type="predicted"/>
<sequence>MFLSPKLLLALVTAVIFGSAVGLPMSFSAQKGLGKPGTAQTGGAELTLDLNYRSVRLVTIPTLLL</sequence>
<dbReference type="AlphaFoldDB" id="G8C3P1"/>
<dbReference type="KEGG" id="mhb:MHM_04210"/>
<gene>
    <name evidence="1" type="ORF">MHM_04210</name>
</gene>
<dbReference type="RefSeq" id="WP_015511804.1">
    <property type="nucleotide sequence ID" value="NC_021007.1"/>
</dbReference>
<organism evidence="1">
    <name type="scientific">Candidatus Mycoplasma haematominutum 'Birmingham 1'</name>
    <dbReference type="NCBI Taxonomy" id="1116213"/>
    <lineage>
        <taxon>Bacteria</taxon>
        <taxon>Bacillati</taxon>
        <taxon>Mycoplasmatota</taxon>
        <taxon>Mollicutes</taxon>
        <taxon>Mycoplasmataceae</taxon>
        <taxon>Mycoplasma</taxon>
    </lineage>
</organism>
<name>G8C3P1_9MOLU</name>
<dbReference type="HOGENOM" id="CLU_2841629_0_0_14"/>
<reference evidence="1" key="1">
    <citation type="submission" date="2011-11" db="EMBL/GenBank/DDBJ databases">
        <title>Complete genome sequence of Candidatus Mycoplasma haemominutum.</title>
        <authorList>
            <person name="Barker E.N."/>
            <person name="Darby A.C."/>
            <person name="Helps C.R."/>
            <person name="Peters I.R."/>
            <person name="Hughes M.A."/>
            <person name="Radford A.D."/>
            <person name="Novacco M."/>
            <person name="Boretti F."/>
            <person name="Hofmann-Lehmann R."/>
            <person name="Tasker S."/>
        </authorList>
    </citation>
    <scope>NUCLEOTIDE SEQUENCE</scope>
    <source>
        <strain evidence="1">Birmingham 1</strain>
    </source>
</reference>